<dbReference type="STRING" id="211114.SAMN04489726_7297"/>
<evidence type="ECO:0000313" key="2">
    <source>
        <dbReference type="Proteomes" id="UP000183376"/>
    </source>
</evidence>
<evidence type="ECO:0000313" key="1">
    <source>
        <dbReference type="EMBL" id="SDN58747.1"/>
    </source>
</evidence>
<dbReference type="Proteomes" id="UP000183376">
    <property type="component" value="Chromosome I"/>
</dbReference>
<dbReference type="AlphaFoldDB" id="A0A1H0CLI6"/>
<dbReference type="OrthoDB" id="3700417at2"/>
<dbReference type="RefSeq" id="WP_030428743.1">
    <property type="nucleotide sequence ID" value="NZ_JOEF01000004.1"/>
</dbReference>
<reference evidence="1 2" key="1">
    <citation type="submission" date="2016-10" db="EMBL/GenBank/DDBJ databases">
        <authorList>
            <person name="de Groot N.N."/>
        </authorList>
    </citation>
    <scope>NUCLEOTIDE SEQUENCE [LARGE SCALE GENOMIC DNA]</scope>
    <source>
        <strain evidence="1 2">DSM 44149</strain>
    </source>
</reference>
<organism evidence="1 2">
    <name type="scientific">Allokutzneria albata</name>
    <name type="common">Kibdelosporangium albatum</name>
    <dbReference type="NCBI Taxonomy" id="211114"/>
    <lineage>
        <taxon>Bacteria</taxon>
        <taxon>Bacillati</taxon>
        <taxon>Actinomycetota</taxon>
        <taxon>Actinomycetes</taxon>
        <taxon>Pseudonocardiales</taxon>
        <taxon>Pseudonocardiaceae</taxon>
        <taxon>Allokutzneria</taxon>
    </lineage>
</organism>
<dbReference type="EMBL" id="LT629701">
    <property type="protein sequence ID" value="SDN58747.1"/>
    <property type="molecule type" value="Genomic_DNA"/>
</dbReference>
<proteinExistence type="predicted"/>
<gene>
    <name evidence="1" type="ORF">SAMN04489726_7297</name>
</gene>
<keyword evidence="2" id="KW-1185">Reference proteome</keyword>
<sequence length="96" mass="10210">MAVHVSLVADEFSKAALMLLSEGRPLLSVTDARTAVTFGVGDAPQSPVELVMFARELRQVAAQFADQAERYAQAKAHQGLAVPPQGLIVPERRGPG</sequence>
<accession>A0A1H0CLI6</accession>
<name>A0A1H0CLI6_ALLAB</name>
<protein>
    <submittedName>
        <fullName evidence="1">Uncharacterized protein</fullName>
    </submittedName>
</protein>